<feature type="transmembrane region" description="Helical" evidence="7">
    <location>
        <begin position="137"/>
        <end position="170"/>
    </location>
</feature>
<proteinExistence type="predicted"/>
<evidence type="ECO:0000256" key="4">
    <source>
        <dbReference type="ARBA" id="ARBA00022692"/>
    </source>
</evidence>
<dbReference type="GO" id="GO:0005886">
    <property type="term" value="C:plasma membrane"/>
    <property type="evidence" value="ECO:0007669"/>
    <property type="project" value="UniProtKB-SubCell"/>
</dbReference>
<evidence type="ECO:0000256" key="6">
    <source>
        <dbReference type="ARBA" id="ARBA00023136"/>
    </source>
</evidence>
<keyword evidence="5 7" id="KW-1133">Transmembrane helix</keyword>
<dbReference type="RefSeq" id="WP_053936608.1">
    <property type="nucleotide sequence ID" value="NZ_LAQT01000002.1"/>
</dbReference>
<organism evidence="8 9">
    <name type="scientific">Amantichitinum ursilacus</name>
    <dbReference type="NCBI Taxonomy" id="857265"/>
    <lineage>
        <taxon>Bacteria</taxon>
        <taxon>Pseudomonadati</taxon>
        <taxon>Pseudomonadota</taxon>
        <taxon>Betaproteobacteria</taxon>
        <taxon>Neisseriales</taxon>
        <taxon>Chitinibacteraceae</taxon>
        <taxon>Amantichitinum</taxon>
    </lineage>
</organism>
<dbReference type="GO" id="GO:0000041">
    <property type="term" value="P:transition metal ion transport"/>
    <property type="evidence" value="ECO:0007669"/>
    <property type="project" value="InterPro"/>
</dbReference>
<keyword evidence="2" id="KW-0813">Transport</keyword>
<dbReference type="STRING" id="857265.WG78_04700"/>
<accession>A0A0N0GQN1</accession>
<keyword evidence="3" id="KW-1003">Cell membrane</keyword>
<dbReference type="OrthoDB" id="5297929at2"/>
<feature type="transmembrane region" description="Helical" evidence="7">
    <location>
        <begin position="6"/>
        <end position="29"/>
    </location>
</feature>
<comment type="caution">
    <text evidence="8">The sequence shown here is derived from an EMBL/GenBank/DDBJ whole genome shotgun (WGS) entry which is preliminary data.</text>
</comment>
<evidence type="ECO:0000256" key="2">
    <source>
        <dbReference type="ARBA" id="ARBA00022448"/>
    </source>
</evidence>
<feature type="transmembrane region" description="Helical" evidence="7">
    <location>
        <begin position="41"/>
        <end position="57"/>
    </location>
</feature>
<reference evidence="8 9" key="1">
    <citation type="submission" date="2015-07" db="EMBL/GenBank/DDBJ databases">
        <title>Draft genome sequence of the Amantichitinum ursilacus IGB-41, a new chitin-degrading bacterium.</title>
        <authorList>
            <person name="Kirstahler P."/>
            <person name="Guenther M."/>
            <person name="Grumaz C."/>
            <person name="Rupp S."/>
            <person name="Zibek S."/>
            <person name="Sohn K."/>
        </authorList>
    </citation>
    <scope>NUCLEOTIDE SEQUENCE [LARGE SCALE GENOMIC DNA]</scope>
    <source>
        <strain evidence="8 9">IGB-41</strain>
    </source>
</reference>
<sequence length="220" mass="24350">MNLTAGLFPAWLWISACVMAALLLARSIYKTNWLTVPQSELTCWFGGTVVMLVLWQMKANIQPGLAFHLLGAAGLTLVAGPDRARIGVAVALVADILDGHGDWTGIGVSWLLTAGIPTTLTWRLLQLAQKRLPHNYFVYIFLNSFAAGALSMWLVGISTCALLWATGVYAPDFLLEEQLPYYLLFGFPEAFTTGMVMTMLVIYAPQWVVTFDDQLYLRNK</sequence>
<feature type="transmembrane region" description="Helical" evidence="7">
    <location>
        <begin position="103"/>
        <end position="125"/>
    </location>
</feature>
<evidence type="ECO:0000313" key="9">
    <source>
        <dbReference type="Proteomes" id="UP000037939"/>
    </source>
</evidence>
<dbReference type="Proteomes" id="UP000037939">
    <property type="component" value="Unassembled WGS sequence"/>
</dbReference>
<name>A0A0N0GQN1_9NEIS</name>
<dbReference type="InterPro" id="IPR002751">
    <property type="entry name" value="CbiM/NikMN"/>
</dbReference>
<evidence type="ECO:0000256" key="7">
    <source>
        <dbReference type="SAM" id="Phobius"/>
    </source>
</evidence>
<comment type="subcellular location">
    <subcellularLocation>
        <location evidence="1">Cell membrane</location>
        <topology evidence="1">Multi-pass membrane protein</topology>
    </subcellularLocation>
</comment>
<feature type="transmembrane region" description="Helical" evidence="7">
    <location>
        <begin position="190"/>
        <end position="211"/>
    </location>
</feature>
<evidence type="ECO:0000313" key="8">
    <source>
        <dbReference type="EMBL" id="KPC54843.1"/>
    </source>
</evidence>
<keyword evidence="4 7" id="KW-0812">Transmembrane</keyword>
<dbReference type="EMBL" id="LAQT01000002">
    <property type="protein sequence ID" value="KPC54843.1"/>
    <property type="molecule type" value="Genomic_DNA"/>
</dbReference>
<keyword evidence="9" id="KW-1185">Reference proteome</keyword>
<evidence type="ECO:0000256" key="3">
    <source>
        <dbReference type="ARBA" id="ARBA00022475"/>
    </source>
</evidence>
<protein>
    <submittedName>
        <fullName evidence="8">Cobalt transport protein CbiM</fullName>
    </submittedName>
</protein>
<gene>
    <name evidence="8" type="ORF">WG78_04700</name>
</gene>
<dbReference type="Pfam" id="PF01891">
    <property type="entry name" value="CbiM"/>
    <property type="match status" value="1"/>
</dbReference>
<evidence type="ECO:0000256" key="1">
    <source>
        <dbReference type="ARBA" id="ARBA00004651"/>
    </source>
</evidence>
<dbReference type="Gene3D" id="1.10.1760.20">
    <property type="match status" value="1"/>
</dbReference>
<keyword evidence="6 7" id="KW-0472">Membrane</keyword>
<evidence type="ECO:0000256" key="5">
    <source>
        <dbReference type="ARBA" id="ARBA00022989"/>
    </source>
</evidence>
<dbReference type="AlphaFoldDB" id="A0A0N0GQN1"/>